<accession>A0A381E118</accession>
<dbReference type="InterPro" id="IPR012677">
    <property type="entry name" value="Nucleotide-bd_a/b_plait_sf"/>
</dbReference>
<feature type="region of interest" description="Disordered" evidence="2">
    <location>
        <begin position="77"/>
        <end position="100"/>
    </location>
</feature>
<dbReference type="Pfam" id="PF00076">
    <property type="entry name" value="RRM_1"/>
    <property type="match status" value="1"/>
</dbReference>
<dbReference type="RefSeq" id="WP_006985929.1">
    <property type="nucleotide sequence ID" value="NZ_CABMOK010000110.1"/>
</dbReference>
<protein>
    <submittedName>
        <fullName evidence="4">Splicing factor, CC1-like family</fullName>
    </submittedName>
</protein>
<dbReference type="InterPro" id="IPR052462">
    <property type="entry name" value="SLIRP/GR-RBP-like"/>
</dbReference>
<sequence>MINIYVGNLSYRATEQELRDLFAPYGSVSNASIITERGSGRSKGFGFVEMHDNSEGLRAIEALNGKEVGGRPLKINEARPREERPRRDRVGGGNFGGNSW</sequence>
<reference evidence="4 5" key="1">
    <citation type="submission" date="2018-06" db="EMBL/GenBank/DDBJ databases">
        <authorList>
            <consortium name="Pathogen Informatics"/>
            <person name="Doyle S."/>
        </authorList>
    </citation>
    <scope>NUCLEOTIDE SEQUENCE [LARGE SCALE GENOMIC DNA]</scope>
    <source>
        <strain evidence="4 5">NCTC13294</strain>
    </source>
</reference>
<evidence type="ECO:0000256" key="2">
    <source>
        <dbReference type="SAM" id="MobiDB-lite"/>
    </source>
</evidence>
<dbReference type="SMART" id="SM00360">
    <property type="entry name" value="RRM"/>
    <property type="match status" value="1"/>
</dbReference>
<dbReference type="PROSITE" id="PS50102">
    <property type="entry name" value="RRM"/>
    <property type="match status" value="1"/>
</dbReference>
<keyword evidence="1" id="KW-0694">RNA-binding</keyword>
<evidence type="ECO:0000313" key="5">
    <source>
        <dbReference type="Proteomes" id="UP000254572"/>
    </source>
</evidence>
<dbReference type="GO" id="GO:0003723">
    <property type="term" value="F:RNA binding"/>
    <property type="evidence" value="ECO:0007669"/>
    <property type="project" value="UniProtKB-KW"/>
</dbReference>
<dbReference type="InterPro" id="IPR000504">
    <property type="entry name" value="RRM_dom"/>
</dbReference>
<evidence type="ECO:0000259" key="3">
    <source>
        <dbReference type="PROSITE" id="PS50102"/>
    </source>
</evidence>
<dbReference type="SUPFAM" id="SSF54928">
    <property type="entry name" value="RNA-binding domain, RBD"/>
    <property type="match status" value="1"/>
</dbReference>
<dbReference type="InterPro" id="IPR035979">
    <property type="entry name" value="RBD_domain_sf"/>
</dbReference>
<feature type="compositionally biased region" description="Basic and acidic residues" evidence="2">
    <location>
        <begin position="77"/>
        <end position="90"/>
    </location>
</feature>
<feature type="domain" description="RRM" evidence="3">
    <location>
        <begin position="2"/>
        <end position="80"/>
    </location>
</feature>
<gene>
    <name evidence="4" type="ORF">NCTC13294_00519</name>
</gene>
<proteinExistence type="predicted"/>
<organism evidence="4 5">
    <name type="scientific">Cardiobacterium valvarum</name>
    <dbReference type="NCBI Taxonomy" id="194702"/>
    <lineage>
        <taxon>Bacteria</taxon>
        <taxon>Pseudomonadati</taxon>
        <taxon>Pseudomonadota</taxon>
        <taxon>Gammaproteobacteria</taxon>
        <taxon>Cardiobacteriales</taxon>
        <taxon>Cardiobacteriaceae</taxon>
        <taxon>Cardiobacterium</taxon>
    </lineage>
</organism>
<dbReference type="PANTHER" id="PTHR48027">
    <property type="entry name" value="HETEROGENEOUS NUCLEAR RIBONUCLEOPROTEIN 87F-RELATED"/>
    <property type="match status" value="1"/>
</dbReference>
<keyword evidence="5" id="KW-1185">Reference proteome</keyword>
<dbReference type="Gene3D" id="3.30.70.330">
    <property type="match status" value="1"/>
</dbReference>
<dbReference type="Proteomes" id="UP000254572">
    <property type="component" value="Unassembled WGS sequence"/>
</dbReference>
<name>A0A381E118_9GAMM</name>
<feature type="compositionally biased region" description="Gly residues" evidence="2">
    <location>
        <begin position="91"/>
        <end position="100"/>
    </location>
</feature>
<evidence type="ECO:0000313" key="4">
    <source>
        <dbReference type="EMBL" id="SUX19463.1"/>
    </source>
</evidence>
<evidence type="ECO:0000256" key="1">
    <source>
        <dbReference type="ARBA" id="ARBA00022884"/>
    </source>
</evidence>
<dbReference type="AlphaFoldDB" id="A0A381E118"/>
<dbReference type="EMBL" id="UFUW01000001">
    <property type="protein sequence ID" value="SUX19463.1"/>
    <property type="molecule type" value="Genomic_DNA"/>
</dbReference>